<dbReference type="InterPro" id="IPR042097">
    <property type="entry name" value="Aminopeptidase_N-like_N_sf"/>
</dbReference>
<dbReference type="HOGENOM" id="CLU_002317_1_0_1"/>
<dbReference type="PRINTS" id="PR00503">
    <property type="entry name" value="BROMODOMAIN"/>
</dbReference>
<evidence type="ECO:0000256" key="2">
    <source>
        <dbReference type="ARBA" id="ARBA00010937"/>
    </source>
</evidence>
<dbReference type="GO" id="GO:0000976">
    <property type="term" value="F:transcription cis-regulatory region binding"/>
    <property type="evidence" value="ECO:0007669"/>
    <property type="project" value="TreeGrafter"/>
</dbReference>
<dbReference type="Gene3D" id="1.20.920.10">
    <property type="entry name" value="Bromodomain-like"/>
    <property type="match status" value="3"/>
</dbReference>
<dbReference type="STRING" id="764103.G7E226"/>
<keyword evidence="4" id="KW-0805">Transcription regulation</keyword>
<dbReference type="InterPro" id="IPR057345">
    <property type="entry name" value="Ig-like_TAF2"/>
</dbReference>
<dbReference type="GO" id="GO:0016251">
    <property type="term" value="F:RNA polymerase II general transcription initiation factor activity"/>
    <property type="evidence" value="ECO:0007669"/>
    <property type="project" value="TreeGrafter"/>
</dbReference>
<dbReference type="CDD" id="cd09839">
    <property type="entry name" value="M1_like_TAF2"/>
    <property type="match status" value="1"/>
</dbReference>
<evidence type="ECO:0000256" key="4">
    <source>
        <dbReference type="ARBA" id="ARBA00023015"/>
    </source>
</evidence>
<dbReference type="PANTHER" id="PTHR15137">
    <property type="entry name" value="TRANSCRIPTION INITIATION FACTOR TFIID"/>
    <property type="match status" value="1"/>
</dbReference>
<dbReference type="SMART" id="SM00297">
    <property type="entry name" value="BROMO"/>
    <property type="match status" value="3"/>
</dbReference>
<feature type="domain" description="Bromo" evidence="11">
    <location>
        <begin position="1484"/>
        <end position="1558"/>
    </location>
</feature>
<dbReference type="GO" id="GO:0008237">
    <property type="term" value="F:metallopeptidase activity"/>
    <property type="evidence" value="ECO:0007669"/>
    <property type="project" value="InterPro"/>
</dbReference>
<dbReference type="GO" id="GO:0006367">
    <property type="term" value="P:transcription initiation at RNA polymerase II promoter"/>
    <property type="evidence" value="ECO:0007669"/>
    <property type="project" value="TreeGrafter"/>
</dbReference>
<dbReference type="GO" id="GO:0006325">
    <property type="term" value="P:chromatin organization"/>
    <property type="evidence" value="ECO:0007669"/>
    <property type="project" value="UniProtKB-ARBA"/>
</dbReference>
<evidence type="ECO:0000256" key="1">
    <source>
        <dbReference type="ARBA" id="ARBA00004123"/>
    </source>
</evidence>
<keyword evidence="13" id="KW-1185">Reference proteome</keyword>
<dbReference type="PROSITE" id="PS00633">
    <property type="entry name" value="BROMODOMAIN_1"/>
    <property type="match status" value="1"/>
</dbReference>
<dbReference type="Pfam" id="PF25577">
    <property type="entry name" value="TPR_TAF2_C"/>
    <property type="match status" value="1"/>
</dbReference>
<dbReference type="InterPro" id="IPR014782">
    <property type="entry name" value="Peptidase_M1_dom"/>
</dbReference>
<dbReference type="eggNOG" id="KOG1932">
    <property type="taxonomic scope" value="Eukaryota"/>
</dbReference>
<keyword evidence="7" id="KW-0539">Nucleus</keyword>
<dbReference type="InterPro" id="IPR027268">
    <property type="entry name" value="Peptidase_M4/M1_CTD_sf"/>
</dbReference>
<evidence type="ECO:0000259" key="11">
    <source>
        <dbReference type="PROSITE" id="PS50014"/>
    </source>
</evidence>
<evidence type="ECO:0000256" key="5">
    <source>
        <dbReference type="ARBA" id="ARBA00023117"/>
    </source>
</evidence>
<dbReference type="Pfam" id="PF00439">
    <property type="entry name" value="Bromodomain"/>
    <property type="match status" value="3"/>
</dbReference>
<dbReference type="GO" id="GO:0008270">
    <property type="term" value="F:zinc ion binding"/>
    <property type="evidence" value="ECO:0007669"/>
    <property type="project" value="InterPro"/>
</dbReference>
<evidence type="ECO:0000256" key="7">
    <source>
        <dbReference type="ARBA" id="ARBA00023242"/>
    </source>
</evidence>
<sequence length="1605" mass="178570">MERVTVLHQRITLDVDLLNARAACQTELTVIPSSADLATVYLNSRGCRIQHISLSRPQAGPDEDAATTKLDRAEFELSDPFENKADNPTFQPTDPNNFRTAYPELKRKLYSATHTAQQGELAIAIPPDFVRPVQARDPSVFNGSDSRSRGVSPAVLAASAGFEEITISISYTISSPRDGLHFVRPDSTGSNVPHVYTTSSSPESARYWVPCVDTLWDRSTFELEIVLPRSLGLSDDDGFTDVAGRRRLASTAKRIENMAIGSGDLVESVAHPAQSSKKICLFRQLNPVSIHQMGFAAGPFESLALTAALAGLAPAGSGDDDERGPQLRAFALVGAHDQLPATTGFLQKAMRFYEKEYGSYPFNTFNLVFVDDSTFSVFNTATLAILSSDHLHADNMIEPAYDTRQALSHSLAYQWFGINIIPKAWSDVWLTAGLALYMVSQLTKHLLGNNEYRFRLKKDIQRCCRRDIRMPPLCQPNVPHPPDNESAAFYALKAPLVLTILDRHLRRSGNSLGLSRVIPKLLISVMAGELKDNTIGTPGFLRMCRKLANAGVDLRPWANQWIYGSGCPHFNVVINFNRKKMIIEVDITQHLPAANDAATQPWSATAHTNPVQSFDGALTIRIHEFDGTPYDHVLGVKAGYKRHEVAYNTRFKRIRSGIRSFIPRQHDANDDPGMGIKASESRFHLQLWEDAAQRTRWKVADYTEEEVEAIANTPYEWIRIDADMDWICSVAYVQPEYAWIAQLERDKDVIAQLDAVHGLLARPSLMAASSLAKTLLVETYFFRIRIEAIYAMLGCATDALQQRGLFYLLRLFYQFFDTGKTPFPADHNEYVCVPSPNDFSNVPDYLIKKAFISAVSLVRDASGLSPHVAKIMLIDLLAYNDNSRNAFDDSFMISEVISDLAVALLADKTDTSDANFVPTPADTALVQRASDEVERYQSLDRLVPSYQNLVTVAALNFKFRLMAACCVPLNLQTFVAASREGNHLAVRIAALDCLIFFRALQDLTLASYVFSILVGDASFAVRRYVAQSLLQCMPTLALLDDLSDSSNRDTGTPDKMHRAVRKEIGRTTFVRESILTVLLRPDLDLQIRWILLKLCEVIAKPAEEALPRIKFKMPGTAASTANAMVRPRLRMSGDGAALGGQPLRFVLNTPSVEVATVQRHRAAPKLRGQKSGMSFDDLKACQNCLKKILVHRSADLFRNPVDPVKDVAPRYFEIVKDPMDLSTMSYKLEQGYYASKNEFKADFELMIHNCHLYNSADSRPVQLANSLKAAFDKQWERILATLAALQKAQPAPRADIRLSAPSAQANGGGLTLKIKSQPSITPEPGRLVITKPSLKVTATAPHRNGATTARIVDHRIPSPRVEYSMARAKAVMRSLIENEKSVFFRRPVDPILDGCPTYYDEIKDPMDLGTMMIKVREGRYRDTHEITRDFTLIGKNCRIFNPPGTLPIQHAEELERAWPLEWLDVDRIMPGEKRSLQSMLKAVSALDTASLFREAVDPVALGIPTYFEIIPREDARDLSLIRRKLEADLYRSVGDLDADVRLMIFNCLKFNAPVPPVVAMAKDFERDYGKQIVATKVSLGIAAGKAGKRASNATVKGPAKKAKFV</sequence>
<name>G7E226_MIXOS</name>
<gene>
    <name evidence="12" type="primary">Mo03536</name>
    <name evidence="12" type="ORF">E5Q_03536</name>
</gene>
<dbReference type="InterPro" id="IPR001487">
    <property type="entry name" value="Bromodomain"/>
</dbReference>
<dbReference type="FunFam" id="1.10.390.10:FF:000011">
    <property type="entry name" value="Transcription initiation factor TFIID subunit"/>
    <property type="match status" value="1"/>
</dbReference>
<dbReference type="PANTHER" id="PTHR15137:SF9">
    <property type="entry name" value="TRANSCRIPTION INITIATION FACTOR TFIID SUBUNIT 2"/>
    <property type="match status" value="1"/>
</dbReference>
<dbReference type="FunCoup" id="G7E226">
    <property type="interactions" value="476"/>
</dbReference>
<comment type="caution">
    <text evidence="12">The sequence shown here is derived from an EMBL/GenBank/DDBJ whole genome shotgun (WGS) entry which is preliminary data.</text>
</comment>
<feature type="domain" description="Bromo" evidence="11">
    <location>
        <begin position="1189"/>
        <end position="1261"/>
    </location>
</feature>
<dbReference type="OMA" id="REFLMPI"/>
<proteinExistence type="inferred from homology"/>
<evidence type="ECO:0000256" key="3">
    <source>
        <dbReference type="ARBA" id="ARBA00017363"/>
    </source>
</evidence>
<reference evidence="12 13" key="2">
    <citation type="journal article" date="2012" name="Open Biol.">
        <title>Characteristics of nucleosomes and linker DNA regions on the genome of the basidiomycete Mixia osmundae revealed by mono- and dinucleosome mapping.</title>
        <authorList>
            <person name="Nishida H."/>
            <person name="Kondo S."/>
            <person name="Matsumoto T."/>
            <person name="Suzuki Y."/>
            <person name="Yoshikawa H."/>
            <person name="Taylor T.D."/>
            <person name="Sugiyama J."/>
        </authorList>
    </citation>
    <scope>NUCLEOTIDE SEQUENCE [LARGE SCALE GENOMIC DNA]</scope>
    <source>
        <strain evidence="13">CBS 9802 / IAM 14324 / JCM 22182 / KY 12970</strain>
    </source>
</reference>
<dbReference type="SUPFAM" id="SSF47370">
    <property type="entry name" value="Bromodomain"/>
    <property type="match status" value="3"/>
</dbReference>
<dbReference type="OrthoDB" id="308861at2759"/>
<evidence type="ECO:0000256" key="10">
    <source>
        <dbReference type="PROSITE-ProRule" id="PRU00035"/>
    </source>
</evidence>
<dbReference type="GO" id="GO:0003682">
    <property type="term" value="F:chromatin binding"/>
    <property type="evidence" value="ECO:0007669"/>
    <property type="project" value="TreeGrafter"/>
</dbReference>
<dbReference type="SUPFAM" id="SSF63737">
    <property type="entry name" value="Leukotriene A4 hydrolase N-terminal domain"/>
    <property type="match status" value="1"/>
</dbReference>
<comment type="similarity">
    <text evidence="2">Belongs to the TAF2 family.</text>
</comment>
<dbReference type="Pfam" id="PF25316">
    <property type="entry name" value="TAF2_3rd"/>
    <property type="match status" value="1"/>
</dbReference>
<dbReference type="InterPro" id="IPR036427">
    <property type="entry name" value="Bromodomain-like_sf"/>
</dbReference>
<evidence type="ECO:0000256" key="8">
    <source>
        <dbReference type="ARBA" id="ARBA00025346"/>
    </source>
</evidence>
<dbReference type="GO" id="GO:0005669">
    <property type="term" value="C:transcription factor TFIID complex"/>
    <property type="evidence" value="ECO:0007669"/>
    <property type="project" value="InterPro"/>
</dbReference>
<evidence type="ECO:0000313" key="13">
    <source>
        <dbReference type="Proteomes" id="UP000009131"/>
    </source>
</evidence>
<protein>
    <recommendedName>
        <fullName evidence="3">Transcription initiation factor TFIID subunit 2</fullName>
    </recommendedName>
    <alternativeName>
        <fullName evidence="9">TBP-associated factor 2</fullName>
    </alternativeName>
</protein>
<accession>G7E226</accession>
<organism evidence="12 13">
    <name type="scientific">Mixia osmundae (strain CBS 9802 / IAM 14324 / JCM 22182 / KY 12970)</name>
    <dbReference type="NCBI Taxonomy" id="764103"/>
    <lineage>
        <taxon>Eukaryota</taxon>
        <taxon>Fungi</taxon>
        <taxon>Dikarya</taxon>
        <taxon>Basidiomycota</taxon>
        <taxon>Pucciniomycotina</taxon>
        <taxon>Mixiomycetes</taxon>
        <taxon>Mixiales</taxon>
        <taxon>Mixiaceae</taxon>
        <taxon>Mixia</taxon>
    </lineage>
</organism>
<dbReference type="InParanoid" id="G7E226"/>
<reference evidence="12 13" key="1">
    <citation type="journal article" date="2011" name="J. Gen. Appl. Microbiol.">
        <title>Draft genome sequencing of the enigmatic basidiomycete Mixia osmundae.</title>
        <authorList>
            <person name="Nishida H."/>
            <person name="Nagatsuka Y."/>
            <person name="Sugiyama J."/>
        </authorList>
    </citation>
    <scope>NUCLEOTIDE SEQUENCE [LARGE SCALE GENOMIC DNA]</scope>
    <source>
        <strain evidence="13">CBS 9802 / IAM 14324 / JCM 22182 / KY 12970</strain>
    </source>
</reference>
<evidence type="ECO:0000256" key="9">
    <source>
        <dbReference type="ARBA" id="ARBA00076306"/>
    </source>
</evidence>
<comment type="subcellular location">
    <subcellularLocation>
        <location evidence="1">Nucleus</location>
    </subcellularLocation>
</comment>
<dbReference type="InterPro" id="IPR057991">
    <property type="entry name" value="TPR_TAF2_C"/>
</dbReference>
<dbReference type="EMBL" id="BABT02000108">
    <property type="protein sequence ID" value="GAA96863.1"/>
    <property type="molecule type" value="Genomic_DNA"/>
</dbReference>
<dbReference type="Gene3D" id="2.60.40.1730">
    <property type="entry name" value="tricorn interacting facor f3 domain"/>
    <property type="match status" value="1"/>
</dbReference>
<dbReference type="InterPro" id="IPR018359">
    <property type="entry name" value="Bromodomain_CS"/>
</dbReference>
<evidence type="ECO:0000313" key="12">
    <source>
        <dbReference type="EMBL" id="GAA96863.1"/>
    </source>
</evidence>
<dbReference type="RefSeq" id="XP_014567288.1">
    <property type="nucleotide sequence ID" value="XM_014711802.1"/>
</dbReference>
<dbReference type="eggNOG" id="KOG1474">
    <property type="taxonomic scope" value="Eukaryota"/>
</dbReference>
<dbReference type="SUPFAM" id="SSF55486">
    <property type="entry name" value="Metalloproteases ('zincins'), catalytic domain"/>
    <property type="match status" value="1"/>
</dbReference>
<keyword evidence="6" id="KW-0804">Transcription</keyword>
<feature type="domain" description="Bromo" evidence="11">
    <location>
        <begin position="1376"/>
        <end position="1448"/>
    </location>
</feature>
<dbReference type="Gene3D" id="1.10.390.10">
    <property type="entry name" value="Neutral Protease Domain 2"/>
    <property type="match status" value="1"/>
</dbReference>
<comment type="function">
    <text evidence="8">Functions as a component of the DNA-binding general transcription factor complex TFIID. Binding of TFIID to a promoter (with or without TATA element) is the initial step in pre-initiation complex (PIC) formation. TFIID plays a key role in the regulation of gene expression by RNA polymerase II through different activities such as transcription activator interaction, core promoter recognition and selectivity, TFIIA and TFIIB interaction, chromatin modification (histone acetylation by TAF1), facilitation of DNA opening and initiation of transcription.</text>
</comment>
<dbReference type="Pfam" id="PF01433">
    <property type="entry name" value="Peptidase_M1"/>
    <property type="match status" value="1"/>
</dbReference>
<keyword evidence="5 10" id="KW-0103">Bromodomain</keyword>
<evidence type="ECO:0000256" key="6">
    <source>
        <dbReference type="ARBA" id="ARBA00023163"/>
    </source>
</evidence>
<dbReference type="PROSITE" id="PS50014">
    <property type="entry name" value="BROMODOMAIN_2"/>
    <property type="match status" value="3"/>
</dbReference>
<dbReference type="InterPro" id="IPR037813">
    <property type="entry name" value="TAF2"/>
</dbReference>
<dbReference type="Proteomes" id="UP000009131">
    <property type="component" value="Unassembled WGS sequence"/>
</dbReference>